<comment type="caution">
    <text evidence="3">The sequence shown here is derived from an EMBL/GenBank/DDBJ whole genome shotgun (WGS) entry which is preliminary data.</text>
</comment>
<gene>
    <name evidence="3" type="ORF">Q9L58_005914</name>
</gene>
<dbReference type="InterPro" id="IPR027417">
    <property type="entry name" value="P-loop_NTPase"/>
</dbReference>
<comment type="pathway">
    <text evidence="1">tRNA modification; 5-methoxycarbonylmethyl-2-thiouridine-tRNA biosynthesis.</text>
</comment>
<evidence type="ECO:0000256" key="1">
    <source>
        <dbReference type="ARBA" id="ARBA00005043"/>
    </source>
</evidence>
<dbReference type="Pfam" id="PF09807">
    <property type="entry name" value="ELP6"/>
    <property type="match status" value="1"/>
</dbReference>
<organism evidence="3 4">
    <name type="scientific">Discina gigas</name>
    <dbReference type="NCBI Taxonomy" id="1032678"/>
    <lineage>
        <taxon>Eukaryota</taxon>
        <taxon>Fungi</taxon>
        <taxon>Dikarya</taxon>
        <taxon>Ascomycota</taxon>
        <taxon>Pezizomycotina</taxon>
        <taxon>Pezizomycetes</taxon>
        <taxon>Pezizales</taxon>
        <taxon>Discinaceae</taxon>
        <taxon>Discina</taxon>
    </lineage>
</organism>
<evidence type="ECO:0008006" key="5">
    <source>
        <dbReference type="Google" id="ProtNLM"/>
    </source>
</evidence>
<keyword evidence="4" id="KW-1185">Reference proteome</keyword>
<protein>
    <recommendedName>
        <fullName evidence="5">Elongator complex protein 6</fullName>
    </recommendedName>
</protein>
<accession>A0ABR3GGY7</accession>
<evidence type="ECO:0000256" key="2">
    <source>
        <dbReference type="ARBA" id="ARBA00008837"/>
    </source>
</evidence>
<dbReference type="Proteomes" id="UP001447188">
    <property type="component" value="Unassembled WGS sequence"/>
</dbReference>
<dbReference type="InterPro" id="IPR018627">
    <property type="entry name" value="ELP6"/>
</dbReference>
<dbReference type="Gene3D" id="3.40.50.300">
    <property type="entry name" value="P-loop containing nucleotide triphosphate hydrolases"/>
    <property type="match status" value="1"/>
</dbReference>
<dbReference type="PANTHER" id="PTHR16184:SF6">
    <property type="entry name" value="ELONGATOR COMPLEX PROTEIN 6"/>
    <property type="match status" value="1"/>
</dbReference>
<comment type="similarity">
    <text evidence="2">Belongs to the ELP6 family.</text>
</comment>
<reference evidence="3 4" key="1">
    <citation type="submission" date="2024-02" db="EMBL/GenBank/DDBJ databases">
        <title>Discinaceae phylogenomics.</title>
        <authorList>
            <person name="Dirks A.C."/>
            <person name="James T.Y."/>
        </authorList>
    </citation>
    <scope>NUCLEOTIDE SEQUENCE [LARGE SCALE GENOMIC DNA]</scope>
    <source>
        <strain evidence="3 4">ACD0624</strain>
    </source>
</reference>
<evidence type="ECO:0000313" key="3">
    <source>
        <dbReference type="EMBL" id="KAL0635093.1"/>
    </source>
</evidence>
<proteinExistence type="inferred from homology"/>
<name>A0ABR3GGY7_9PEZI</name>
<dbReference type="PANTHER" id="PTHR16184">
    <property type="entry name" value="ELONGATOR COMPLEX PROTEIN 6"/>
    <property type="match status" value="1"/>
</dbReference>
<dbReference type="CDD" id="cd19495">
    <property type="entry name" value="Elp6"/>
    <property type="match status" value="1"/>
</dbReference>
<evidence type="ECO:0000313" key="4">
    <source>
        <dbReference type="Proteomes" id="UP001447188"/>
    </source>
</evidence>
<sequence>MSPPPPPPPRLLQQHRHHYAALPREDELVLITSVLGASADWLAQALIKEALTAGRPVVFVAFMRDWGFHVECVRKLGVDLAQHVNKGTFAFVDGLSRFFLPPGPGQSSNVALELVAASGIKGVTAGITQVVRKLGRPLLILENPDFMLAAAGEGVGALDMADMVLDLREICHSVIVLVNTDAPFVGHPRTRLEVEHAAFVVALGHGAAWTVALRLLDTGVARDVSGVIRITRGGEGEGEEKEVLYYVGDGAVEVFDRGQMRG</sequence>
<dbReference type="EMBL" id="JBBBZM010000077">
    <property type="protein sequence ID" value="KAL0635093.1"/>
    <property type="molecule type" value="Genomic_DNA"/>
</dbReference>